<protein>
    <submittedName>
        <fullName evidence="2">Uncharacterized protein</fullName>
    </submittedName>
</protein>
<accession>I0H427</accession>
<dbReference type="STRING" id="512565.AMIS_25440"/>
<feature type="compositionally biased region" description="Basic and acidic residues" evidence="1">
    <location>
        <begin position="65"/>
        <end position="87"/>
    </location>
</feature>
<dbReference type="EMBL" id="AP012319">
    <property type="protein sequence ID" value="BAL87764.1"/>
    <property type="molecule type" value="Genomic_DNA"/>
</dbReference>
<dbReference type="KEGG" id="ams:AMIS_25440"/>
<dbReference type="AlphaFoldDB" id="I0H427"/>
<evidence type="ECO:0000313" key="3">
    <source>
        <dbReference type="Proteomes" id="UP000007882"/>
    </source>
</evidence>
<organism evidence="2 3">
    <name type="scientific">Actinoplanes missouriensis (strain ATCC 14538 / DSM 43046 / CBS 188.64 / JCM 3121 / NBRC 102363 / NCIMB 12654 / NRRL B-3342 / UNCC 431)</name>
    <dbReference type="NCBI Taxonomy" id="512565"/>
    <lineage>
        <taxon>Bacteria</taxon>
        <taxon>Bacillati</taxon>
        <taxon>Actinomycetota</taxon>
        <taxon>Actinomycetes</taxon>
        <taxon>Micromonosporales</taxon>
        <taxon>Micromonosporaceae</taxon>
        <taxon>Actinoplanes</taxon>
    </lineage>
</organism>
<dbReference type="eggNOG" id="COG3217">
    <property type="taxonomic scope" value="Bacteria"/>
</dbReference>
<gene>
    <name evidence="2" type="ordered locus">AMIS_25440</name>
</gene>
<sequence>MLGERVPAAQVGERGLDGDRLWAVRDPDGKFGSGKNTRRFRRMPGLFQFRGYAAAPAPVVELPDGRRFAADDPAGHRANDPRGDGHRATTGPRPGRRHLLVDMKPTGAAPATGSVSRSWRAGGRCPRTPGR</sequence>
<feature type="region of interest" description="Disordered" evidence="1">
    <location>
        <begin position="65"/>
        <end position="131"/>
    </location>
</feature>
<evidence type="ECO:0000256" key="1">
    <source>
        <dbReference type="SAM" id="MobiDB-lite"/>
    </source>
</evidence>
<evidence type="ECO:0000313" key="2">
    <source>
        <dbReference type="EMBL" id="BAL87764.1"/>
    </source>
</evidence>
<dbReference type="Proteomes" id="UP000007882">
    <property type="component" value="Chromosome"/>
</dbReference>
<keyword evidence="3" id="KW-1185">Reference proteome</keyword>
<proteinExistence type="predicted"/>
<name>I0H427_ACTM4</name>
<reference evidence="2 3" key="1">
    <citation type="submission" date="2012-02" db="EMBL/GenBank/DDBJ databases">
        <title>Complete genome sequence of Actinoplanes missouriensis 431 (= NBRC 102363).</title>
        <authorList>
            <person name="Ohnishi Y."/>
            <person name="Ishikawa J."/>
            <person name="Sekine M."/>
            <person name="Hosoyama A."/>
            <person name="Harada T."/>
            <person name="Narita H."/>
            <person name="Hata T."/>
            <person name="Konno Y."/>
            <person name="Tutikane K."/>
            <person name="Fujita N."/>
            <person name="Horinouchi S."/>
            <person name="Hayakawa M."/>
        </authorList>
    </citation>
    <scope>NUCLEOTIDE SEQUENCE [LARGE SCALE GENOMIC DNA]</scope>
    <source>
        <strain evidence="3">ATCC 14538 / DSM 43046 / CBS 188.64 / JCM 3121 / NBRC 102363 / NCIMB 12654 / NRRL B-3342 / UNCC 431</strain>
    </source>
</reference>
<dbReference type="HOGENOM" id="CLU_1923051_0_0_11"/>